<feature type="compositionally biased region" description="Polar residues" evidence="1">
    <location>
        <begin position="1"/>
        <end position="12"/>
    </location>
</feature>
<dbReference type="GeneID" id="63823093"/>
<sequence>MAQFNHNPTGKNQHGEKLKADDPVLKEALEKYHHERLTDSKKIAKRLAAEYQIHMSWYTVRRRRKELGLMGSGVTTKALPLHERTQLVVSQMDKDPARHQGKDTIMRKIAFEHGVHLTRDFVSEIMHQHDAEGFEMRNPTAKKIHSSPKRPIGIHERWAGDGHDKLYKIGFPIWAVLDGATGKWLGAWIVPSNHMGNIIAYLFLCLVEKYGGIPLQFTTVCGSETTALHGLVDALRSISHEELDNQQLPADVYLRSVHNITIEHSWLRLRLDFGDNAVTHFNRGLQDGIYNAEDPEQFQLCQWLWSRLLRQELQNFKDFHNAARMRKDKKKPGPSGMSRNEAFSLHEEWGGKNCLVKVDVAVVAEIKATMGGDQILDFVSAEYAHIAQVAYDTLGIVELTFENVWDTFSALLPLVHMDFHSV</sequence>
<feature type="region of interest" description="Disordered" evidence="1">
    <location>
        <begin position="1"/>
        <end position="20"/>
    </location>
</feature>
<dbReference type="OrthoDB" id="5392716at2759"/>
<dbReference type="AlphaFoldDB" id="A0A165IIX6"/>
<gene>
    <name evidence="2" type="ORF">LAESUDRAFT_690342</name>
</gene>
<protein>
    <recommendedName>
        <fullName evidence="4">Integrase catalytic domain-containing protein</fullName>
    </recommendedName>
</protein>
<name>A0A165IIX6_9APHY</name>
<proteinExistence type="predicted"/>
<dbReference type="PANTHER" id="PTHR46177">
    <property type="entry name" value="INTEGRASE CATALYTIC DOMAIN-CONTAINING PROTEIN"/>
    <property type="match status" value="1"/>
</dbReference>
<dbReference type="InParanoid" id="A0A165IIX6"/>
<evidence type="ECO:0000256" key="1">
    <source>
        <dbReference type="SAM" id="MobiDB-lite"/>
    </source>
</evidence>
<accession>A0A165IIX6</accession>
<dbReference type="RefSeq" id="XP_040770651.1">
    <property type="nucleotide sequence ID" value="XM_040906064.1"/>
</dbReference>
<dbReference type="EMBL" id="KV427605">
    <property type="protein sequence ID" value="KZT13141.1"/>
    <property type="molecule type" value="Genomic_DNA"/>
</dbReference>
<dbReference type="Proteomes" id="UP000076871">
    <property type="component" value="Unassembled WGS sequence"/>
</dbReference>
<organism evidence="2 3">
    <name type="scientific">Laetiporus sulphureus 93-53</name>
    <dbReference type="NCBI Taxonomy" id="1314785"/>
    <lineage>
        <taxon>Eukaryota</taxon>
        <taxon>Fungi</taxon>
        <taxon>Dikarya</taxon>
        <taxon>Basidiomycota</taxon>
        <taxon>Agaricomycotina</taxon>
        <taxon>Agaricomycetes</taxon>
        <taxon>Polyporales</taxon>
        <taxon>Laetiporus</taxon>
    </lineage>
</organism>
<keyword evidence="3" id="KW-1185">Reference proteome</keyword>
<dbReference type="STRING" id="1314785.A0A165IIX6"/>
<evidence type="ECO:0000313" key="2">
    <source>
        <dbReference type="EMBL" id="KZT13141.1"/>
    </source>
</evidence>
<evidence type="ECO:0008006" key="4">
    <source>
        <dbReference type="Google" id="ProtNLM"/>
    </source>
</evidence>
<dbReference type="PANTHER" id="PTHR46177:SF1">
    <property type="entry name" value="INTEGRASE CATALYTIC DOMAIN-CONTAINING PROTEIN"/>
    <property type="match status" value="1"/>
</dbReference>
<reference evidence="2 3" key="1">
    <citation type="journal article" date="2016" name="Mol. Biol. Evol.">
        <title>Comparative Genomics of Early-Diverging Mushroom-Forming Fungi Provides Insights into the Origins of Lignocellulose Decay Capabilities.</title>
        <authorList>
            <person name="Nagy L.G."/>
            <person name="Riley R."/>
            <person name="Tritt A."/>
            <person name="Adam C."/>
            <person name="Daum C."/>
            <person name="Floudas D."/>
            <person name="Sun H."/>
            <person name="Yadav J.S."/>
            <person name="Pangilinan J."/>
            <person name="Larsson K.H."/>
            <person name="Matsuura K."/>
            <person name="Barry K."/>
            <person name="Labutti K."/>
            <person name="Kuo R."/>
            <person name="Ohm R.A."/>
            <person name="Bhattacharya S.S."/>
            <person name="Shirouzu T."/>
            <person name="Yoshinaga Y."/>
            <person name="Martin F.M."/>
            <person name="Grigoriev I.V."/>
            <person name="Hibbett D.S."/>
        </authorList>
    </citation>
    <scope>NUCLEOTIDE SEQUENCE [LARGE SCALE GENOMIC DNA]</scope>
    <source>
        <strain evidence="2 3">93-53</strain>
    </source>
</reference>
<evidence type="ECO:0000313" key="3">
    <source>
        <dbReference type="Proteomes" id="UP000076871"/>
    </source>
</evidence>